<organism evidence="1 2">
    <name type="scientific">Brachybacterium endophyticum</name>
    <dbReference type="NCBI Taxonomy" id="2182385"/>
    <lineage>
        <taxon>Bacteria</taxon>
        <taxon>Bacillati</taxon>
        <taxon>Actinomycetota</taxon>
        <taxon>Actinomycetes</taxon>
        <taxon>Micrococcales</taxon>
        <taxon>Dermabacteraceae</taxon>
        <taxon>Brachybacterium</taxon>
    </lineage>
</organism>
<evidence type="ECO:0000313" key="1">
    <source>
        <dbReference type="EMBL" id="PWH05226.1"/>
    </source>
</evidence>
<dbReference type="InterPro" id="IPR044925">
    <property type="entry name" value="His-Me_finger_sf"/>
</dbReference>
<proteinExistence type="predicted"/>
<dbReference type="OrthoDB" id="581550at2"/>
<evidence type="ECO:0008006" key="3">
    <source>
        <dbReference type="Google" id="ProtNLM"/>
    </source>
</evidence>
<dbReference type="RefSeq" id="WP_109276688.1">
    <property type="nucleotide sequence ID" value="NZ_QFKX01000006.1"/>
</dbReference>
<dbReference type="EMBL" id="QFKX01000006">
    <property type="protein sequence ID" value="PWH05226.1"/>
    <property type="molecule type" value="Genomic_DNA"/>
</dbReference>
<comment type="caution">
    <text evidence="1">The sequence shown here is derived from an EMBL/GenBank/DDBJ whole genome shotgun (WGS) entry which is preliminary data.</text>
</comment>
<gene>
    <name evidence="1" type="ORF">DEO23_14190</name>
</gene>
<reference evidence="1 2" key="1">
    <citation type="submission" date="2018-05" db="EMBL/GenBank/DDBJ databases">
        <title>Brachybacterium sp. M1HQ-2T, whole genome shotgun sequence.</title>
        <authorList>
            <person name="Tuo L."/>
        </authorList>
    </citation>
    <scope>NUCLEOTIDE SEQUENCE [LARGE SCALE GENOMIC DNA]</scope>
    <source>
        <strain evidence="1 2">M1HQ-2</strain>
    </source>
</reference>
<keyword evidence="2" id="KW-1185">Reference proteome</keyword>
<dbReference type="AlphaFoldDB" id="A0A2U2RH99"/>
<dbReference type="Pfam" id="PF02945">
    <property type="entry name" value="Endonuclease_7"/>
    <property type="match status" value="2"/>
</dbReference>
<evidence type="ECO:0000313" key="2">
    <source>
        <dbReference type="Proteomes" id="UP000245590"/>
    </source>
</evidence>
<dbReference type="Proteomes" id="UP000245590">
    <property type="component" value="Unassembled WGS sequence"/>
</dbReference>
<name>A0A2U2RH99_9MICO</name>
<dbReference type="InterPro" id="IPR004211">
    <property type="entry name" value="Endonuclease_7"/>
</dbReference>
<dbReference type="SUPFAM" id="SSF54060">
    <property type="entry name" value="His-Me finger endonucleases"/>
    <property type="match status" value="2"/>
</dbReference>
<dbReference type="InterPro" id="IPR038563">
    <property type="entry name" value="Endonuclease_7_sf"/>
</dbReference>
<accession>A0A2U2RH99</accession>
<protein>
    <recommendedName>
        <fullName evidence="3">Recombination endonuclease VII</fullName>
    </recommendedName>
</protein>
<sequence length="360" mass="40068">MDRSEYIVEDDPLTPLQFAICRGCRVRREAATGRAVRPRRTAAGSTRKRCNNCSEVKDVSEFSPVGTFVTGETKYGTKCKACNASIKRAKHVPAPYDWSTWRPKETKICRVCGLEMPLSEFPKSRISTHGQQLHHGTCKSCGAGKYKDWRATQDPARLKAQRRVWLFNLDHESYAQILSSQGGACAICATPFAEDGRDVYVDHDHGCCPGRRSCGKCIRGFLCNRCNTALGQLRDSREITAAALSYVESPARPLSASPDAWYSEQDRWLISHMMSADEFAALREQQGGKCAICVEPNANLEIDHDHSCHPGLKSCRRCIRGLLCPHCNKGVGLLQDSPERLRGALSYLDCRPLSDDRAVQ</sequence>
<dbReference type="Gene3D" id="3.40.1800.10">
    <property type="entry name" value="His-Me finger endonucleases"/>
    <property type="match status" value="2"/>
</dbReference>